<gene>
    <name evidence="2" type="ORF">ACFPN2_31845</name>
</gene>
<dbReference type="Pfam" id="PF06722">
    <property type="entry name" value="EryCIII-like_C"/>
    <property type="match status" value="1"/>
</dbReference>
<protein>
    <submittedName>
        <fullName evidence="2">Nucleotide disphospho-sugar-binding domain-containing protein</fullName>
    </submittedName>
</protein>
<evidence type="ECO:0000313" key="2">
    <source>
        <dbReference type="EMBL" id="MFC4313710.1"/>
    </source>
</evidence>
<dbReference type="PANTHER" id="PTHR48050:SF13">
    <property type="entry name" value="STEROL 3-BETA-GLUCOSYLTRANSFERASE UGT80A2"/>
    <property type="match status" value="1"/>
</dbReference>
<evidence type="ECO:0000259" key="1">
    <source>
        <dbReference type="Pfam" id="PF06722"/>
    </source>
</evidence>
<comment type="caution">
    <text evidence="2">The sequence shown here is derived from an EMBL/GenBank/DDBJ whole genome shotgun (WGS) entry which is preliminary data.</text>
</comment>
<organism evidence="2 3">
    <name type="scientific">Steroidobacter flavus</name>
    <dbReference type="NCBI Taxonomy" id="1842136"/>
    <lineage>
        <taxon>Bacteria</taxon>
        <taxon>Pseudomonadati</taxon>
        <taxon>Pseudomonadota</taxon>
        <taxon>Gammaproteobacteria</taxon>
        <taxon>Steroidobacterales</taxon>
        <taxon>Steroidobacteraceae</taxon>
        <taxon>Steroidobacter</taxon>
    </lineage>
</organism>
<proteinExistence type="predicted"/>
<dbReference type="RefSeq" id="WP_380604269.1">
    <property type="nucleotide sequence ID" value="NZ_JBHSDU010000015.1"/>
</dbReference>
<dbReference type="Proteomes" id="UP001595904">
    <property type="component" value="Unassembled WGS sequence"/>
</dbReference>
<sequence length="400" mass="44548">MARRHVAVFTLMGKGHLLPVLPLCSELVTRGYRVTCPAISKFIEPVRATGAEPVPYRSTPASDALTAENELRAQSPLNDPARFETSDLEWEHLVRETDAFLAQVGPFYAEHRPDLIVYNRYSIPARIIARRCQRRAVQFSPHFAYPGRTRYWDRGRCVTPAAMIPYAQRLDELFHAHDLRQEGNLWHTEPLNIHFIPRAFQYRADLFDETFLFIGNRSRSHAGADKVEPLILVSGYSGLAETQTSNRPYFRMFLEAIAGMHCRGILSIGDDVPVDALGPLPANVTINRDRPNTEIISQATLFACHGGMSSTLEALCHGVPVLAVPGSPYTLEVAHRVAELGLGRVVPQSELSVATIRQSLDLMIRDQALSERTREMQGVFAESGNAVTAIDAVETFMSSL</sequence>
<dbReference type="CDD" id="cd03784">
    <property type="entry name" value="GT1_Gtf-like"/>
    <property type="match status" value="1"/>
</dbReference>
<dbReference type="InterPro" id="IPR010610">
    <property type="entry name" value="EryCIII-like_C"/>
</dbReference>
<accession>A0ABV8T3K0</accession>
<feature type="domain" description="Erythromycin biosynthesis protein CIII-like C-terminal" evidence="1">
    <location>
        <begin position="274"/>
        <end position="377"/>
    </location>
</feature>
<dbReference type="SUPFAM" id="SSF53756">
    <property type="entry name" value="UDP-Glycosyltransferase/glycogen phosphorylase"/>
    <property type="match status" value="1"/>
</dbReference>
<name>A0ABV8T3K0_9GAMM</name>
<dbReference type="PANTHER" id="PTHR48050">
    <property type="entry name" value="STEROL 3-BETA-GLUCOSYLTRANSFERASE"/>
    <property type="match status" value="1"/>
</dbReference>
<dbReference type="EMBL" id="JBHSDU010000015">
    <property type="protein sequence ID" value="MFC4313710.1"/>
    <property type="molecule type" value="Genomic_DNA"/>
</dbReference>
<dbReference type="InterPro" id="IPR050426">
    <property type="entry name" value="Glycosyltransferase_28"/>
</dbReference>
<dbReference type="InterPro" id="IPR002213">
    <property type="entry name" value="UDP_glucos_trans"/>
</dbReference>
<evidence type="ECO:0000313" key="3">
    <source>
        <dbReference type="Proteomes" id="UP001595904"/>
    </source>
</evidence>
<keyword evidence="3" id="KW-1185">Reference proteome</keyword>
<reference evidence="3" key="1">
    <citation type="journal article" date="2019" name="Int. J. Syst. Evol. Microbiol.">
        <title>The Global Catalogue of Microorganisms (GCM) 10K type strain sequencing project: providing services to taxonomists for standard genome sequencing and annotation.</title>
        <authorList>
            <consortium name="The Broad Institute Genomics Platform"/>
            <consortium name="The Broad Institute Genome Sequencing Center for Infectious Disease"/>
            <person name="Wu L."/>
            <person name="Ma J."/>
        </authorList>
    </citation>
    <scope>NUCLEOTIDE SEQUENCE [LARGE SCALE GENOMIC DNA]</scope>
    <source>
        <strain evidence="3">CGMCC 1.10759</strain>
    </source>
</reference>
<dbReference type="Gene3D" id="3.40.50.2000">
    <property type="entry name" value="Glycogen Phosphorylase B"/>
    <property type="match status" value="2"/>
</dbReference>